<evidence type="ECO:0000313" key="3">
    <source>
        <dbReference type="EMBL" id="MBP2168817.1"/>
    </source>
</evidence>
<keyword evidence="2" id="KW-0472">Membrane</keyword>
<comment type="caution">
    <text evidence="3">The sequence shown here is derived from an EMBL/GenBank/DDBJ whole genome shotgun (WGS) entry which is preliminary data.</text>
</comment>
<feature type="compositionally biased region" description="Basic and acidic residues" evidence="1">
    <location>
        <begin position="293"/>
        <end position="306"/>
    </location>
</feature>
<accession>A0ABS4P9G2</accession>
<dbReference type="GO" id="GO:0004527">
    <property type="term" value="F:exonuclease activity"/>
    <property type="evidence" value="ECO:0007669"/>
    <property type="project" value="UniProtKB-KW"/>
</dbReference>
<keyword evidence="4" id="KW-1185">Reference proteome</keyword>
<gene>
    <name evidence="3" type="ORF">J2125_002009</name>
</gene>
<dbReference type="RefSeq" id="WP_157819417.1">
    <property type="nucleotide sequence ID" value="NZ_JAGGMQ010000001.1"/>
</dbReference>
<dbReference type="Proteomes" id="UP001195624">
    <property type="component" value="Unassembled WGS sequence"/>
</dbReference>
<evidence type="ECO:0000313" key="4">
    <source>
        <dbReference type="Proteomes" id="UP001195624"/>
    </source>
</evidence>
<keyword evidence="2" id="KW-0812">Transmembrane</keyword>
<evidence type="ECO:0000256" key="2">
    <source>
        <dbReference type="SAM" id="Phobius"/>
    </source>
</evidence>
<feature type="transmembrane region" description="Helical" evidence="2">
    <location>
        <begin position="159"/>
        <end position="181"/>
    </location>
</feature>
<protein>
    <submittedName>
        <fullName evidence="3">DNA repair exonuclease SbcCD ATPase subunit</fullName>
    </submittedName>
</protein>
<feature type="region of interest" description="Disordered" evidence="1">
    <location>
        <begin position="287"/>
        <end position="306"/>
    </location>
</feature>
<reference evidence="4" key="1">
    <citation type="submission" date="2023-07" db="EMBL/GenBank/DDBJ databases">
        <title>Genome mining of underrepresented organisms for secondary metabolites.</title>
        <authorList>
            <person name="D'Agostino P.M."/>
        </authorList>
    </citation>
    <scope>NUCLEOTIDE SEQUENCE [LARGE SCALE GENOMIC DNA]</scope>
    <source>
        <strain evidence="4">WS4403</strain>
    </source>
</reference>
<keyword evidence="3" id="KW-0540">Nuclease</keyword>
<dbReference type="EMBL" id="JAGGMQ010000001">
    <property type="protein sequence ID" value="MBP2168817.1"/>
    <property type="molecule type" value="Genomic_DNA"/>
</dbReference>
<keyword evidence="2" id="KW-1133">Transmembrane helix</keyword>
<sequence length="438" mass="48960">MIHAIKHPTNIVFIQSGGTSQHNVSAEEQSDRVRYPISAEVILKNLRDVNGLIQVNVPALPPPGKENRVELGIIYDLLCEEIPNRDHAKDANRVTQQNFDFSNIGGWSGKIVSIMGMLVEQYQLLSQIESKQRVDNSSRQFAQTVNSTVEMVKGSKKMLSGAVSGLVIGGFVAAYGAMMTFQKTAGYMKQASALEKDNVQLKKDISANQQMIQKKKDTWQELQPKNYNKKVKQLDKELNSLNAEKNMLTEQRAKIDKQLELQRALDNDPGPLLKRQKEMTEKLRATEATIQQKSDERKALPASAADREARIKELKQESNQLELDNEKLHARLDKNNHLLELARRELDKLLVIAQLLTQLSRQLSGMAEASGQLGNTKEQANSKMSDLKAGQFGNIAAALEENKRKIEALRDLTLRALADLMAANIATQKTIISNMVRG</sequence>
<keyword evidence="3" id="KW-0269">Exonuclease</keyword>
<proteinExistence type="predicted"/>
<keyword evidence="3" id="KW-0378">Hydrolase</keyword>
<evidence type="ECO:0000256" key="1">
    <source>
        <dbReference type="SAM" id="MobiDB-lite"/>
    </source>
</evidence>
<name>A0ABS4P9G2_9GAMM</name>
<organism evidence="3 4">
    <name type="scientific">Winslowiella toletana</name>
    <dbReference type="NCBI Taxonomy" id="92490"/>
    <lineage>
        <taxon>Bacteria</taxon>
        <taxon>Pseudomonadati</taxon>
        <taxon>Pseudomonadota</taxon>
        <taxon>Gammaproteobacteria</taxon>
        <taxon>Enterobacterales</taxon>
        <taxon>Erwiniaceae</taxon>
        <taxon>Winslowiella</taxon>
    </lineage>
</organism>